<proteinExistence type="predicted"/>
<gene>
    <name evidence="1" type="ORF">H9853_07385</name>
</gene>
<comment type="caution">
    <text evidence="1">The sequence shown here is derived from an EMBL/GenBank/DDBJ whole genome shotgun (WGS) entry which is preliminary data.</text>
</comment>
<organism evidence="1 2">
    <name type="scientific">Candidatus Sphingobacterium stercoripullorum</name>
    <dbReference type="NCBI Taxonomy" id="2838759"/>
    <lineage>
        <taxon>Bacteria</taxon>
        <taxon>Pseudomonadati</taxon>
        <taxon>Bacteroidota</taxon>
        <taxon>Sphingobacteriia</taxon>
        <taxon>Sphingobacteriales</taxon>
        <taxon>Sphingobacteriaceae</taxon>
        <taxon>Sphingobacterium</taxon>
    </lineage>
</organism>
<dbReference type="InterPro" id="IPR003772">
    <property type="entry name" value="YceD"/>
</dbReference>
<dbReference type="EMBL" id="DXEZ01000208">
    <property type="protein sequence ID" value="HIX54831.1"/>
    <property type="molecule type" value="Genomic_DNA"/>
</dbReference>
<evidence type="ECO:0000313" key="1">
    <source>
        <dbReference type="EMBL" id="HIX54831.1"/>
    </source>
</evidence>
<reference evidence="1" key="2">
    <citation type="submission" date="2021-04" db="EMBL/GenBank/DDBJ databases">
        <authorList>
            <person name="Gilroy R."/>
        </authorList>
    </citation>
    <scope>NUCLEOTIDE SEQUENCE</scope>
    <source>
        <strain evidence="1">1719</strain>
    </source>
</reference>
<dbReference type="Proteomes" id="UP000824156">
    <property type="component" value="Unassembled WGS sequence"/>
</dbReference>
<accession>A0A9D1W911</accession>
<dbReference type="Pfam" id="PF02620">
    <property type="entry name" value="YceD"/>
    <property type="match status" value="1"/>
</dbReference>
<evidence type="ECO:0000313" key="2">
    <source>
        <dbReference type="Proteomes" id="UP000824156"/>
    </source>
</evidence>
<name>A0A9D1W911_9SPHI</name>
<protein>
    <submittedName>
        <fullName evidence="1">DUF177 domain-containing protein</fullName>
    </submittedName>
</protein>
<dbReference type="AlphaFoldDB" id="A0A9D1W911"/>
<sequence length="182" mass="21227">MKNLKTYRIPFSGLSDGSHDFEFDVNEEFFSFFEHSLVKNAQLKVLVNLQKDPRYLSLDFDISGKVELNCDTCLNVFWAPFSQQETVLVKFDNEEWEDDAEKEVIVIPPKQHELDLVELIYEFVNVHIPPYPKCDIDGELGTECDPEMLSYMEEVKSPTDEKENNDQDIDPRWAALKNIKNN</sequence>
<reference evidence="1" key="1">
    <citation type="journal article" date="2021" name="PeerJ">
        <title>Extensive microbial diversity within the chicken gut microbiome revealed by metagenomics and culture.</title>
        <authorList>
            <person name="Gilroy R."/>
            <person name="Ravi A."/>
            <person name="Getino M."/>
            <person name="Pursley I."/>
            <person name="Horton D.L."/>
            <person name="Alikhan N.F."/>
            <person name="Baker D."/>
            <person name="Gharbi K."/>
            <person name="Hall N."/>
            <person name="Watson M."/>
            <person name="Adriaenssens E.M."/>
            <person name="Foster-Nyarko E."/>
            <person name="Jarju S."/>
            <person name="Secka A."/>
            <person name="Antonio M."/>
            <person name="Oren A."/>
            <person name="Chaudhuri R.R."/>
            <person name="La Ragione R."/>
            <person name="Hildebrand F."/>
            <person name="Pallen M.J."/>
        </authorList>
    </citation>
    <scope>NUCLEOTIDE SEQUENCE</scope>
    <source>
        <strain evidence="1">1719</strain>
    </source>
</reference>